<dbReference type="InterPro" id="IPR004796">
    <property type="entry name" value="PTS_IIC_cello"/>
</dbReference>
<gene>
    <name evidence="11" type="ORF">SAMN02745178_02182</name>
</gene>
<dbReference type="InterPro" id="IPR004501">
    <property type="entry name" value="PTS_EIIC_3"/>
</dbReference>
<feature type="transmembrane region" description="Helical" evidence="9">
    <location>
        <begin position="168"/>
        <end position="188"/>
    </location>
</feature>
<dbReference type="AlphaFoldDB" id="A0A1T4XQW9"/>
<keyword evidence="12" id="KW-1185">Reference proteome</keyword>
<dbReference type="STRING" id="745368.SAMN02745178_02182"/>
<dbReference type="GeneID" id="93338630"/>
<accession>A0A1T4XQW9</accession>
<keyword evidence="5 9" id="KW-0812">Transmembrane</keyword>
<feature type="transmembrane region" description="Helical" evidence="9">
    <location>
        <begin position="370"/>
        <end position="396"/>
    </location>
</feature>
<evidence type="ECO:0000259" key="10">
    <source>
        <dbReference type="PROSITE" id="PS51105"/>
    </source>
</evidence>
<dbReference type="Proteomes" id="UP000190286">
    <property type="component" value="Unassembled WGS sequence"/>
</dbReference>
<keyword evidence="3 8" id="KW-1003">Cell membrane</keyword>
<dbReference type="GO" id="GO:0009401">
    <property type="term" value="P:phosphoenolpyruvate-dependent sugar phosphotransferase system"/>
    <property type="evidence" value="ECO:0007669"/>
    <property type="project" value="InterPro"/>
</dbReference>
<organism evidence="11 12">
    <name type="scientific">Gemmiger formicilis</name>
    <dbReference type="NCBI Taxonomy" id="745368"/>
    <lineage>
        <taxon>Bacteria</taxon>
        <taxon>Bacillati</taxon>
        <taxon>Bacillota</taxon>
        <taxon>Clostridia</taxon>
        <taxon>Eubacteriales</taxon>
        <taxon>Gemmiger</taxon>
    </lineage>
</organism>
<name>A0A1T4XQW9_9FIRM</name>
<dbReference type="PANTHER" id="PTHR33989">
    <property type="match status" value="1"/>
</dbReference>
<keyword evidence="4 8" id="KW-0762">Sugar transport</keyword>
<evidence type="ECO:0000313" key="11">
    <source>
        <dbReference type="EMBL" id="SKA91937.1"/>
    </source>
</evidence>
<evidence type="ECO:0000256" key="8">
    <source>
        <dbReference type="PIRNR" id="PIRNR006351"/>
    </source>
</evidence>
<feature type="transmembrane region" description="Helical" evidence="9">
    <location>
        <begin position="329"/>
        <end position="349"/>
    </location>
</feature>
<evidence type="ECO:0000256" key="9">
    <source>
        <dbReference type="SAM" id="Phobius"/>
    </source>
</evidence>
<evidence type="ECO:0000256" key="3">
    <source>
        <dbReference type="ARBA" id="ARBA00022475"/>
    </source>
</evidence>
<dbReference type="OrthoDB" id="1641940at2"/>
<dbReference type="Pfam" id="PF02378">
    <property type="entry name" value="PTS_EIIC"/>
    <property type="match status" value="1"/>
</dbReference>
<feature type="transmembrane region" description="Helical" evidence="9">
    <location>
        <begin position="126"/>
        <end position="147"/>
    </location>
</feature>
<comment type="function">
    <text evidence="8">The phosphoenolpyruvate-dependent sugar phosphotransferase system (PTS), a major carbohydrate active -transport system, catalyzes the phosphorylation of incoming sugar substrates concomitant with their translocation across the cell membrane.</text>
</comment>
<dbReference type="InterPro" id="IPR051088">
    <property type="entry name" value="PTS_Sugar-EIIC/EIIB"/>
</dbReference>
<comment type="subcellular location">
    <subcellularLocation>
        <location evidence="1">Cell membrane</location>
        <topology evidence="1">Multi-pass membrane protein</topology>
    </subcellularLocation>
</comment>
<evidence type="ECO:0000256" key="7">
    <source>
        <dbReference type="ARBA" id="ARBA00023136"/>
    </source>
</evidence>
<feature type="domain" description="PTS EIIC type-3" evidence="10">
    <location>
        <begin position="8"/>
        <end position="398"/>
    </location>
</feature>
<keyword evidence="6 9" id="KW-1133">Transmembrane helix</keyword>
<evidence type="ECO:0000256" key="1">
    <source>
        <dbReference type="ARBA" id="ARBA00004651"/>
    </source>
</evidence>
<dbReference type="PIRSF" id="PIRSF006351">
    <property type="entry name" value="PTS_EIIC-Cellobiose"/>
    <property type="match status" value="1"/>
</dbReference>
<dbReference type="InterPro" id="IPR003352">
    <property type="entry name" value="PTS_EIIC"/>
</dbReference>
<evidence type="ECO:0000256" key="6">
    <source>
        <dbReference type="ARBA" id="ARBA00022989"/>
    </source>
</evidence>
<evidence type="ECO:0000256" key="5">
    <source>
        <dbReference type="ARBA" id="ARBA00022692"/>
    </source>
</evidence>
<sequence>MDKLIKWLENSFAPKLQKITNLTWIVVIKDSVMQLLPFILAGSIFCVGTILNDYIPALPSFWTPFGWTMSKIGLMASFLIPFNYCEKKRFRKQRILAGFTGMMLFMICIDPQSAEEMGQGHSLYGANGMFVAIFTGIIVGLVFGAFAKFSFFKEDSAIPDFVRQWFDSLLPIMLVIAGGWLIVQVAGVDVAGAVQAVFMPLQSALTSPVGFVFFLFLKCFIYSMGISTWVLTPVDEPVKLAVITANLELVAAGVATYQNLGIFTETFMFCTYLWIGGVGCTLSLCLLMMVICKSSELKALGRACIVPGIFNINEPIIFGAIAWNPLLMLPMWLQGIILPIVTYIFTKVIPFAPIPRIQFDLWYCPYPISTFIATQGSITGVIFAILTFVLSAVIWFPFLKAYDDQKVKEEAAAIKA</sequence>
<dbReference type="GO" id="GO:0005886">
    <property type="term" value="C:plasma membrane"/>
    <property type="evidence" value="ECO:0007669"/>
    <property type="project" value="UniProtKB-SubCell"/>
</dbReference>
<dbReference type="GO" id="GO:0008982">
    <property type="term" value="F:protein-N(PI)-phosphohistidine-sugar phosphotransferase activity"/>
    <property type="evidence" value="ECO:0007669"/>
    <property type="project" value="UniProtKB-UniRule"/>
</dbReference>
<feature type="transmembrane region" description="Helical" evidence="9">
    <location>
        <begin position="35"/>
        <end position="55"/>
    </location>
</feature>
<evidence type="ECO:0000256" key="2">
    <source>
        <dbReference type="ARBA" id="ARBA00022448"/>
    </source>
</evidence>
<feature type="transmembrane region" description="Helical" evidence="9">
    <location>
        <begin position="304"/>
        <end position="323"/>
    </location>
</feature>
<reference evidence="11 12" key="1">
    <citation type="submission" date="2017-02" db="EMBL/GenBank/DDBJ databases">
        <authorList>
            <person name="Peterson S.W."/>
        </authorList>
    </citation>
    <scope>NUCLEOTIDE SEQUENCE [LARGE SCALE GENOMIC DNA]</scope>
    <source>
        <strain evidence="11 12">ATCC 27749</strain>
    </source>
</reference>
<feature type="transmembrane region" description="Helical" evidence="9">
    <location>
        <begin position="95"/>
        <end position="114"/>
    </location>
</feature>
<proteinExistence type="predicted"/>
<feature type="transmembrane region" description="Helical" evidence="9">
    <location>
        <begin position="208"/>
        <end position="231"/>
    </location>
</feature>
<dbReference type="EMBL" id="FUYF01000014">
    <property type="protein sequence ID" value="SKA91937.1"/>
    <property type="molecule type" value="Genomic_DNA"/>
</dbReference>
<keyword evidence="2 8" id="KW-0813">Transport</keyword>
<evidence type="ECO:0000313" key="12">
    <source>
        <dbReference type="Proteomes" id="UP000190286"/>
    </source>
</evidence>
<feature type="transmembrane region" description="Helical" evidence="9">
    <location>
        <begin position="272"/>
        <end position="292"/>
    </location>
</feature>
<dbReference type="PROSITE" id="PS51105">
    <property type="entry name" value="PTS_EIIC_TYPE_3"/>
    <property type="match status" value="1"/>
</dbReference>
<protein>
    <recommendedName>
        <fullName evidence="8">Permease IIC component</fullName>
    </recommendedName>
</protein>
<keyword evidence="7 8" id="KW-0472">Membrane</keyword>
<dbReference type="GO" id="GO:1902815">
    <property type="term" value="P:N,N'-diacetylchitobiose import"/>
    <property type="evidence" value="ECO:0007669"/>
    <property type="project" value="TreeGrafter"/>
</dbReference>
<dbReference type="PANTHER" id="PTHR33989:SF4">
    <property type="entry name" value="PTS SYSTEM N,N'-DIACETYLCHITOBIOSE-SPECIFIC EIIC COMPONENT"/>
    <property type="match status" value="1"/>
</dbReference>
<evidence type="ECO:0000256" key="4">
    <source>
        <dbReference type="ARBA" id="ARBA00022597"/>
    </source>
</evidence>
<feature type="transmembrane region" description="Helical" evidence="9">
    <location>
        <begin position="61"/>
        <end position="83"/>
    </location>
</feature>
<dbReference type="RefSeq" id="WP_078785043.1">
    <property type="nucleotide sequence ID" value="NZ_DBEZUX010000106.1"/>
</dbReference>